<proteinExistence type="predicted"/>
<protein>
    <submittedName>
        <fullName evidence="1">Translocation protein in type III secretion</fullName>
    </submittedName>
</protein>
<name>A0A5E5AVD4_9BURK</name>
<evidence type="ECO:0000313" key="1">
    <source>
        <dbReference type="EMBL" id="VVE76852.1"/>
    </source>
</evidence>
<gene>
    <name evidence="1" type="ORF">PSP31121_00925</name>
</gene>
<dbReference type="EMBL" id="CABPSR010000001">
    <property type="protein sequence ID" value="VVE76852.1"/>
    <property type="molecule type" value="Genomic_DNA"/>
</dbReference>
<reference evidence="1 2" key="1">
    <citation type="submission" date="2019-08" db="EMBL/GenBank/DDBJ databases">
        <authorList>
            <person name="Peeters C."/>
        </authorList>
    </citation>
    <scope>NUCLEOTIDE SEQUENCE [LARGE SCALE GENOMIC DNA]</scope>
    <source>
        <strain evidence="1 2">LMG 31121</strain>
    </source>
</reference>
<evidence type="ECO:0000313" key="2">
    <source>
        <dbReference type="Proteomes" id="UP000335538"/>
    </source>
</evidence>
<dbReference type="AlphaFoldDB" id="A0A5E5AVD4"/>
<sequence>MFHECHETASASDHPPTRDVGVALEGVLAGTGCVRFFEGQTEVHVGWLRAGGDGLVAIARVDEGVVGQTHFWCDAGQWAEWLGDRLPVPSWDALPPDWRASAASLTLATEGADIEGEEDAEREAMVGIAPDTARPVTAVRRERPDASAAPTSWPQVTVITRESVETTWRIGIVLQRGARRLALMHLEGVTSWLTDRCQRAVPCDAPLDPSGLPTRRCILAAGWGELPASLCDRLCEGGAVLLDVAADVASGEYWLLDGERGIAMCDGQPSGRHVVLPDLPTPATVEGGAASCTRLVAVIAERALPVPSLAAWHLGRATSHERAPPDVLSAARISLWRDGAPWANGRLLRFGDGRLAVQIDPVP</sequence>
<accession>A0A5E5AVD4</accession>
<dbReference type="RefSeq" id="WP_150808306.1">
    <property type="nucleotide sequence ID" value="NZ_CABPSR010000001.1"/>
</dbReference>
<dbReference type="Proteomes" id="UP000335538">
    <property type="component" value="Unassembled WGS sequence"/>
</dbReference>
<organism evidence="1 2">
    <name type="scientific">Pandoraea sputorum</name>
    <dbReference type="NCBI Taxonomy" id="93222"/>
    <lineage>
        <taxon>Bacteria</taxon>
        <taxon>Pseudomonadati</taxon>
        <taxon>Pseudomonadota</taxon>
        <taxon>Betaproteobacteria</taxon>
        <taxon>Burkholderiales</taxon>
        <taxon>Burkholderiaceae</taxon>
        <taxon>Pandoraea</taxon>
    </lineage>
</organism>